<dbReference type="RefSeq" id="WP_121573932.1">
    <property type="nucleotide sequence ID" value="NZ_MJLZ01000005.1"/>
</dbReference>
<evidence type="ECO:0000259" key="5">
    <source>
        <dbReference type="Pfam" id="PF00496"/>
    </source>
</evidence>
<evidence type="ECO:0000313" key="6">
    <source>
        <dbReference type="EMBL" id="RLM27111.1"/>
    </source>
</evidence>
<dbReference type="GO" id="GO:1904680">
    <property type="term" value="F:peptide transmembrane transporter activity"/>
    <property type="evidence" value="ECO:0007669"/>
    <property type="project" value="TreeGrafter"/>
</dbReference>
<dbReference type="InterPro" id="IPR000914">
    <property type="entry name" value="SBP_5_dom"/>
</dbReference>
<dbReference type="SUPFAM" id="SSF53850">
    <property type="entry name" value="Periplasmic binding protein-like II"/>
    <property type="match status" value="1"/>
</dbReference>
<gene>
    <name evidence="6" type="ORF">BIY29_03755</name>
</gene>
<dbReference type="PANTHER" id="PTHR30290">
    <property type="entry name" value="PERIPLASMIC BINDING COMPONENT OF ABC TRANSPORTER"/>
    <property type="match status" value="1"/>
</dbReference>
<dbReference type="EMBL" id="MJLZ01000005">
    <property type="protein sequence ID" value="RLM27111.1"/>
    <property type="molecule type" value="Genomic_DNA"/>
</dbReference>
<dbReference type="GO" id="GO:0043190">
    <property type="term" value="C:ATP-binding cassette (ABC) transporter complex"/>
    <property type="evidence" value="ECO:0007669"/>
    <property type="project" value="InterPro"/>
</dbReference>
<comment type="similarity">
    <text evidence="1">Belongs to the bacterial solute-binding protein 5 family.</text>
</comment>
<protein>
    <submittedName>
        <fullName evidence="6">ABC transporter substrate-binding protein</fullName>
    </submittedName>
</protein>
<evidence type="ECO:0000256" key="2">
    <source>
        <dbReference type="ARBA" id="ARBA00022448"/>
    </source>
</evidence>
<dbReference type="PIRSF" id="PIRSF002741">
    <property type="entry name" value="MppA"/>
    <property type="match status" value="1"/>
</dbReference>
<comment type="caution">
    <text evidence="6">The sequence shown here is derived from an EMBL/GenBank/DDBJ whole genome shotgun (WGS) entry which is preliminary data.</text>
</comment>
<keyword evidence="7" id="KW-1185">Reference proteome</keyword>
<feature type="domain" description="Solute-binding protein family 5" evidence="5">
    <location>
        <begin position="76"/>
        <end position="430"/>
    </location>
</feature>
<keyword evidence="3 4" id="KW-0732">Signal</keyword>
<keyword evidence="2" id="KW-0813">Transport</keyword>
<dbReference type="Gene3D" id="3.40.190.10">
    <property type="entry name" value="Periplasmic binding protein-like II"/>
    <property type="match status" value="1"/>
</dbReference>
<dbReference type="CDD" id="cd08515">
    <property type="entry name" value="PBP2_NikA_DppA_OppA_like_10"/>
    <property type="match status" value="1"/>
</dbReference>
<dbReference type="OrthoDB" id="9801912at2"/>
<dbReference type="GO" id="GO:0030288">
    <property type="term" value="C:outer membrane-bounded periplasmic space"/>
    <property type="evidence" value="ECO:0007669"/>
    <property type="project" value="UniProtKB-ARBA"/>
</dbReference>
<proteinExistence type="inferred from homology"/>
<sequence length="507" mass="56046">MTLKKTLLASLLGTTLAFSALHSVPALAGKADDTLNVAFSDEPEPLDSYKIAGRQGLIIARHIYDGLLYKDLSSGEIKPALAESWKFTDDKTIEFVLRKGVKFHNGTDFTADDVLTTLNTVVKPAYGTRFQISVDWIASVEKVDDYRVRIHMAKPFAGAIEMLADALPIYPHAYFSEKGSAGMAEHPVGTGPYKLIEQTPGVRYVLERFDNHYAGSPKGKPAIKRIVIRTIPEMNTQYAELMSGKLDWIWRVPPDQAKRLAGRVNIINAPIMRIAYISLATGGTADTPITHPLVRQAMLYAVNRQQIATVFGGETSQVLNSACNPLQFGCEQDVAAYGYDPQKAKDLLKEAGYPNGFDLEMVFAAMPRPVAEAVSSDLAKVGIRVRLNENQFAAAVQKWRAGTLPALMSNWGSYGIGDVAFILSNYFGGGDDDMVKDAQLAAWLKVADASPDSEVRKQNYSLALKKIADQAYWIPLYNYNINYGLSKDLNFTPQPDEFARWWLSSWK</sequence>
<dbReference type="PANTHER" id="PTHR30290:SF9">
    <property type="entry name" value="OLIGOPEPTIDE-BINDING PROTEIN APPA"/>
    <property type="match status" value="1"/>
</dbReference>
<dbReference type="GO" id="GO:0015833">
    <property type="term" value="P:peptide transport"/>
    <property type="evidence" value="ECO:0007669"/>
    <property type="project" value="TreeGrafter"/>
</dbReference>
<dbReference type="InterPro" id="IPR039424">
    <property type="entry name" value="SBP_5"/>
</dbReference>
<dbReference type="Pfam" id="PF00496">
    <property type="entry name" value="SBP_bac_5"/>
    <property type="match status" value="1"/>
</dbReference>
<dbReference type="PROSITE" id="PS01040">
    <property type="entry name" value="SBP_BACTERIAL_5"/>
    <property type="match status" value="1"/>
</dbReference>
<dbReference type="AlphaFoldDB" id="A0A421DS77"/>
<dbReference type="InterPro" id="IPR023765">
    <property type="entry name" value="SBP_5_CS"/>
</dbReference>
<evidence type="ECO:0000313" key="7">
    <source>
        <dbReference type="Proteomes" id="UP000285648"/>
    </source>
</evidence>
<feature type="chain" id="PRO_5019439240" evidence="4">
    <location>
        <begin position="29"/>
        <end position="507"/>
    </location>
</feature>
<evidence type="ECO:0000256" key="1">
    <source>
        <dbReference type="ARBA" id="ARBA00005695"/>
    </source>
</evidence>
<dbReference type="InterPro" id="IPR030678">
    <property type="entry name" value="Peptide/Ni-bd"/>
</dbReference>
<evidence type="ECO:0000256" key="4">
    <source>
        <dbReference type="SAM" id="SignalP"/>
    </source>
</evidence>
<feature type="signal peptide" evidence="4">
    <location>
        <begin position="1"/>
        <end position="28"/>
    </location>
</feature>
<dbReference type="Proteomes" id="UP000285648">
    <property type="component" value="Unassembled WGS sequence"/>
</dbReference>
<reference evidence="6 7" key="1">
    <citation type="submission" date="2016-09" db="EMBL/GenBank/DDBJ databases">
        <authorList>
            <person name="Doonan J."/>
            <person name="Pachebat J.A."/>
            <person name="Golyshin P.N."/>
            <person name="Denman S."/>
            <person name="Mcdonald J.E."/>
        </authorList>
    </citation>
    <scope>NUCLEOTIDE SEQUENCE [LARGE SCALE GENOMIC DNA]</scope>
    <source>
        <strain evidence="6 7">NCPPB 3934</strain>
    </source>
</reference>
<organism evidence="6 7">
    <name type="scientific">Brenneria alni</name>
    <dbReference type="NCBI Taxonomy" id="71656"/>
    <lineage>
        <taxon>Bacteria</taxon>
        <taxon>Pseudomonadati</taxon>
        <taxon>Pseudomonadota</taxon>
        <taxon>Gammaproteobacteria</taxon>
        <taxon>Enterobacterales</taxon>
        <taxon>Pectobacteriaceae</taxon>
        <taxon>Brenneria</taxon>
    </lineage>
</organism>
<name>A0A421DS77_9GAMM</name>
<dbReference type="Gene3D" id="3.10.105.10">
    <property type="entry name" value="Dipeptide-binding Protein, Domain 3"/>
    <property type="match status" value="1"/>
</dbReference>
<evidence type="ECO:0000256" key="3">
    <source>
        <dbReference type="ARBA" id="ARBA00022729"/>
    </source>
</evidence>
<accession>A0A421DS77</accession>